<dbReference type="SUPFAM" id="SSF49299">
    <property type="entry name" value="PKD domain"/>
    <property type="match status" value="1"/>
</dbReference>
<dbReference type="InterPro" id="IPR000601">
    <property type="entry name" value="PKD_dom"/>
</dbReference>
<proteinExistence type="predicted"/>
<dbReference type="SUPFAM" id="SSF49313">
    <property type="entry name" value="Cadherin-like"/>
    <property type="match status" value="1"/>
</dbReference>
<dbReference type="InterPro" id="IPR014756">
    <property type="entry name" value="Ig_E-set"/>
</dbReference>
<protein>
    <submittedName>
        <fullName evidence="3">Gliding motility-associated C-terminal domain-containing protein</fullName>
    </submittedName>
</protein>
<dbReference type="SUPFAM" id="SSF81296">
    <property type="entry name" value="E set domains"/>
    <property type="match status" value="1"/>
</dbReference>
<dbReference type="InterPro" id="IPR028994">
    <property type="entry name" value="Integrin_alpha_N"/>
</dbReference>
<dbReference type="PROSITE" id="PS50093">
    <property type="entry name" value="PKD"/>
    <property type="match status" value="1"/>
</dbReference>
<dbReference type="InterPro" id="IPR026341">
    <property type="entry name" value="T9SS_type_B"/>
</dbReference>
<dbReference type="CDD" id="cd11304">
    <property type="entry name" value="Cadherin_repeat"/>
    <property type="match status" value="1"/>
</dbReference>
<dbReference type="InterPro" id="IPR015919">
    <property type="entry name" value="Cadherin-like_sf"/>
</dbReference>
<evidence type="ECO:0000313" key="4">
    <source>
        <dbReference type="Proteomes" id="UP000186917"/>
    </source>
</evidence>
<dbReference type="Gene3D" id="2.60.40.10">
    <property type="entry name" value="Immunoglobulins"/>
    <property type="match status" value="12"/>
</dbReference>
<dbReference type="GO" id="GO:0016020">
    <property type="term" value="C:membrane"/>
    <property type="evidence" value="ECO:0007669"/>
    <property type="project" value="InterPro"/>
</dbReference>
<dbReference type="InterPro" id="IPR013517">
    <property type="entry name" value="FG-GAP"/>
</dbReference>
<name>A0A1N7PBT8_9BACT</name>
<dbReference type="Gene3D" id="2.130.10.130">
    <property type="entry name" value="Integrin alpha, N-terminal"/>
    <property type="match status" value="2"/>
</dbReference>
<gene>
    <name evidence="3" type="ORF">SAMN05421788_103356</name>
</gene>
<dbReference type="GO" id="GO:0005509">
    <property type="term" value="F:calcium ion binding"/>
    <property type="evidence" value="ECO:0007669"/>
    <property type="project" value="InterPro"/>
</dbReference>
<dbReference type="InterPro" id="IPR002909">
    <property type="entry name" value="IPT_dom"/>
</dbReference>
<dbReference type="NCBIfam" id="TIGR04131">
    <property type="entry name" value="Bac_Flav_CTERM"/>
    <property type="match status" value="1"/>
</dbReference>
<accession>A0A1N7PBT8</accession>
<dbReference type="PANTHER" id="PTHR44103:SF1">
    <property type="entry name" value="PROPROTEIN CONVERTASE P"/>
    <property type="match status" value="1"/>
</dbReference>
<dbReference type="InterPro" id="IPR035986">
    <property type="entry name" value="PKD_dom_sf"/>
</dbReference>
<evidence type="ECO:0000256" key="1">
    <source>
        <dbReference type="ARBA" id="ARBA00022729"/>
    </source>
</evidence>
<dbReference type="PANTHER" id="PTHR44103">
    <property type="entry name" value="PROPROTEIN CONVERTASE P"/>
    <property type="match status" value="1"/>
</dbReference>
<dbReference type="EMBL" id="FTOR01000003">
    <property type="protein sequence ID" value="SIT08010.1"/>
    <property type="molecule type" value="Genomic_DNA"/>
</dbReference>
<dbReference type="SMART" id="SM00089">
    <property type="entry name" value="PKD"/>
    <property type="match status" value="4"/>
</dbReference>
<dbReference type="Pfam" id="PF13585">
    <property type="entry name" value="CHU_C"/>
    <property type="match status" value="1"/>
</dbReference>
<dbReference type="InterPro" id="IPR013783">
    <property type="entry name" value="Ig-like_fold"/>
</dbReference>
<dbReference type="STRING" id="477680.SAMN05421788_103356"/>
<dbReference type="Pfam" id="PF01833">
    <property type="entry name" value="TIG"/>
    <property type="match status" value="2"/>
</dbReference>
<sequence length="2190" mass="225277">MEELNAGTKMPDLKMQGLRAGPGIAGHFSSVWKYCVGLMLAVCMSFVVKAQPFISSFTPTSGPIGTTVTISGSGFGAAATDNIVYFGAVKATVTAVTGTSLEVTVPAGASYSPISVTAANLTASSSGFFTPTYVTCVSITTASTPFVAKASLTNSNNATKVVSADIDGDGKPDVVSFNNSATGVYLNTTADGANTISLAARSTLPSAGTLCYGGVVTDLDGDGKPDIALVNAANGRVNIYHNESTPGSVSFATPVVYTGYTSPQAIASGDFTGDGKPDLAIVSSTGATVSFLKNTSTSGTISFAVDGLAVSTAINPGNIVCGDFDNDGRIDFAVTNSGSSSVSVFRNTSSGTISFTAQTPVPVGNGPTGIAAGDFDVDGKTDLVVVNESANTLSFLYNTSSSGNISFTPSTFTPSGSAILAGKVAVGDLDGDNKADILVGSTGSAINAFKNGSPVGTIAFDNTPVSVSVGFATGQPVAVCINDLNGDNKPDLIDGNQNASALETFLNSLDKVSVTGISPATGVPGQEIVLTGTGLDCVQSATIGGIAATLGTKTPYTLNITAGSGNTGNIVLVTTGGTLTGPKFTFVTQPSNLTYGAGSDTTIVYGTSGLTRAPSLNDGGGGIVYTIDSGAVAGLSINTNTGQISWADNLPVDTGYVLKVTATNSAGHVSAYIKIRVIPDVPKDFSYLNTTYTTNFGSKDSSDIPDINWMGEVGKFKLTSPLPNSFSVDTTSGKVYWNDTTHVGTYTVQITATNSAGSATATITVTVKPLIPDNLTYDMVSPHTVKWGNRDTTHVATINWHGEVGDFVITDPTLNSNIAVNSTTGAIRWDTLPVGTYIIPVVARNSAGNSTPATVFTLIVEAEAPTDLKYVSPVYGTYGTAGSTTAPSVNWHGSVGTFEFTPVLPAPTGVTIDATTGIVSWPNNLAVDTFKMTIRAVNSVGNSNEDTLTLIIRPLPPTGLDYSPLEYSVPYGQAGNAAILPTLDWHGQVGTFTVSGLPASPTVPAGVGVGPTTGTLSWSNTVAVGTYNLIVSATNQGGTDTVLVKLIVYAEKPSGFAYVPPTDTVYYGKADTIPANPTINWHGDVGTYSIVSVVPAPTTGSISVVPATGRIVWTANAAVGTYTITVRATNSAGTADATYTLVIKPKPPINLAYSATTITKVYLQNGASVAPTVNWNGETGTFIAGGTNSYISINPTTGVVSFVSGLPVGTYPVYVRAQNSAGYSDTVIITIIIKPIPPTGLSYVNGGDTAIYNIADSSLAPTVNLGGGVGVYTITTPTSPEISIDPATGKIHWTGSIAVGTYTFTVSVNNGTSSTTTTFTLKVIPGAPTNFVYTPNTVTEQYGTAGTSAVPTINWHGENGTFALIGAPAGITINSTTGVITWFATLTAQTYNLRIKATNSTAPPDTAIFTLIVKPQAPTNLIYTPALATPDAGVGGSSVTPTVNWHGEKGTFTIVSVTPASPEISIVDTTGIIKWTTLLPVGSYTVDVQANNSVGSSNIATYTITVAAGAPTIVYTPDSIAVKIGTQTQSAIPVIQWNSSKTPGTITLPPGGSYPSGFVTLDATTGQLSIDASGVTSPATYSVLVLVTNWESKPGFGSYKVIVADAPTNLAYSKIQYNGVQGTAFTSVAPTVNWNGLTGVFKATGAPAGVTIDAASGVITFGSTVLAGSYTFTVEAENLLGTSNAVTIELNIVPQADATITGGTTICSGKSVDLTVSLIGTAPFSFTYNDGVNPDVTVNNITTNTYTLTVTPATTTTYTVTSVIDANTTSMVSSNTTVTVNAGPAATINGGTAIPACLGTSTVLTANAGTFTYLWSTGATTNTLNVTTSGTYSVTVTDANGCSSKSADAVVNLNTIPTVAINKTGISRLICEGTSRAITATGGSMYNWYKDNVLITDSVSATLYVSAEGIYKVEAVSAAGCTSNNFDTISLSFAKKPTADFSYDTYCKDVDMNFVNNSDEGGGEVSYKWVFDADNASTEKEPVFAYSTSGGKTITLTVTSLACPNLSDTKTVTLTVEEPTPSKRYDPINGILGRTVNLEAKATGTSYSWTPATNLSSATIANPVLTMKDSATYYVTVSTDAGCLTVDTQQVRIFKGADIYVPKAFTPNGDGINDKLFPIPVGVPQLTYFRVFNRWGVILYQINHMPSVGEGWDGTYKGKEQPFDSYTWVAEGIDVDGKTVRLSGNSVLIR</sequence>
<feature type="domain" description="PKD" evidence="2">
    <location>
        <begin position="1937"/>
        <end position="2017"/>
    </location>
</feature>
<dbReference type="Pfam" id="PF05345">
    <property type="entry name" value="He_PIG"/>
    <property type="match status" value="6"/>
</dbReference>
<keyword evidence="1" id="KW-0732">Signal</keyword>
<evidence type="ECO:0000259" key="2">
    <source>
        <dbReference type="PROSITE" id="PS50093"/>
    </source>
</evidence>
<dbReference type="RefSeq" id="WP_076379178.1">
    <property type="nucleotide sequence ID" value="NZ_AP017422.1"/>
</dbReference>
<reference evidence="4" key="1">
    <citation type="submission" date="2017-01" db="EMBL/GenBank/DDBJ databases">
        <authorList>
            <person name="Varghese N."/>
            <person name="Submissions S."/>
        </authorList>
    </citation>
    <scope>NUCLEOTIDE SEQUENCE [LARGE SCALE GENOMIC DNA]</scope>
    <source>
        <strain evidence="4">DSM 21054</strain>
    </source>
</reference>
<evidence type="ECO:0000313" key="3">
    <source>
        <dbReference type="EMBL" id="SIT08010.1"/>
    </source>
</evidence>
<keyword evidence="4" id="KW-1185">Reference proteome</keyword>
<dbReference type="InterPro" id="IPR022409">
    <property type="entry name" value="PKD/Chitinase_dom"/>
</dbReference>
<dbReference type="OrthoDB" id="1110382at2"/>
<dbReference type="SUPFAM" id="SSF69318">
    <property type="entry name" value="Integrin alpha N-terminal domain"/>
    <property type="match status" value="1"/>
</dbReference>
<dbReference type="Proteomes" id="UP000186917">
    <property type="component" value="Unassembled WGS sequence"/>
</dbReference>
<organism evidence="3 4">
    <name type="scientific">Filimonas lacunae</name>
    <dbReference type="NCBI Taxonomy" id="477680"/>
    <lineage>
        <taxon>Bacteria</taxon>
        <taxon>Pseudomonadati</taxon>
        <taxon>Bacteroidota</taxon>
        <taxon>Chitinophagia</taxon>
        <taxon>Chitinophagales</taxon>
        <taxon>Chitinophagaceae</taxon>
        <taxon>Filimonas</taxon>
    </lineage>
</organism>
<dbReference type="Pfam" id="PF13517">
    <property type="entry name" value="FG-GAP_3"/>
    <property type="match status" value="2"/>
</dbReference>